<proteinExistence type="predicted"/>
<keyword evidence="2" id="KW-1185">Reference proteome</keyword>
<comment type="caution">
    <text evidence="1">The sequence shown here is derived from an EMBL/GenBank/DDBJ whole genome shotgun (WGS) entry which is preliminary data.</text>
</comment>
<organism evidence="1 2">
    <name type="scientific">Henosepilachna vigintioctopunctata</name>
    <dbReference type="NCBI Taxonomy" id="420089"/>
    <lineage>
        <taxon>Eukaryota</taxon>
        <taxon>Metazoa</taxon>
        <taxon>Ecdysozoa</taxon>
        <taxon>Arthropoda</taxon>
        <taxon>Hexapoda</taxon>
        <taxon>Insecta</taxon>
        <taxon>Pterygota</taxon>
        <taxon>Neoptera</taxon>
        <taxon>Endopterygota</taxon>
        <taxon>Coleoptera</taxon>
        <taxon>Polyphaga</taxon>
        <taxon>Cucujiformia</taxon>
        <taxon>Coccinelloidea</taxon>
        <taxon>Coccinellidae</taxon>
        <taxon>Epilachninae</taxon>
        <taxon>Epilachnini</taxon>
        <taxon>Henosepilachna</taxon>
    </lineage>
</organism>
<name>A0AAW1VB64_9CUCU</name>
<dbReference type="AlphaFoldDB" id="A0AAW1VB64"/>
<dbReference type="EMBL" id="JARQZJ010000141">
    <property type="protein sequence ID" value="KAK9892917.1"/>
    <property type="molecule type" value="Genomic_DNA"/>
</dbReference>
<sequence>MFHDNGKWFKTMSITDIPEDISSFLSLDPKFEVPCTKNDLKLNRLLANVGEVPGDSRNELRAKTDKGKNFICNRIFDQWRGATIAEEVHTPSAIVTADTSNGFKNNFDKTTQ</sequence>
<reference evidence="1 2" key="1">
    <citation type="submission" date="2023-03" db="EMBL/GenBank/DDBJ databases">
        <title>Genome insight into feeding habits of ladybird beetles.</title>
        <authorList>
            <person name="Li H.-S."/>
            <person name="Huang Y.-H."/>
            <person name="Pang H."/>
        </authorList>
    </citation>
    <scope>NUCLEOTIDE SEQUENCE [LARGE SCALE GENOMIC DNA]</scope>
    <source>
        <strain evidence="1">SYSU_2023b</strain>
        <tissue evidence="1">Whole body</tissue>
    </source>
</reference>
<evidence type="ECO:0000313" key="2">
    <source>
        <dbReference type="Proteomes" id="UP001431783"/>
    </source>
</evidence>
<gene>
    <name evidence="1" type="ORF">WA026_022782</name>
</gene>
<dbReference type="Proteomes" id="UP001431783">
    <property type="component" value="Unassembled WGS sequence"/>
</dbReference>
<evidence type="ECO:0000313" key="1">
    <source>
        <dbReference type="EMBL" id="KAK9892917.1"/>
    </source>
</evidence>
<protein>
    <submittedName>
        <fullName evidence="1">Uncharacterized protein</fullName>
    </submittedName>
</protein>
<accession>A0AAW1VB64</accession>